<sequence>MKLSSLFAPALAVAVGLAAIPAAQAQFVPNRPLEIAVHAGPGSGNDVFARALISVIEANNLSPVRIQVANKPGGGSTTAAAYVASKAGTSNTLGVFTNIWITDPLVSAEATNPLSSMTPLALVIREPGLIAVKADSPYQTLGDFIEAAKAEPGKLSQSGGSVLARENVLRQLIMMETGADWQFISFPSGGERLAALLGGHVDLMIVEPGEAAEQVRSGAMRVIAAVSEERLPTFPDVPTLTEAGLNVPNLPQIRGIVAPPGMPAEAVAYYSDMIRQATESQQWQDYVSENGFEAAFTTPEETSAFVAEYTEQLAGILEAAGLEIVKR</sequence>
<dbReference type="RefSeq" id="WP_072342760.1">
    <property type="nucleotide sequence ID" value="NZ_FPKU01000002.1"/>
</dbReference>
<evidence type="ECO:0000256" key="1">
    <source>
        <dbReference type="ARBA" id="ARBA00006987"/>
    </source>
</evidence>
<comment type="similarity">
    <text evidence="1">Belongs to the UPF0065 (bug) family.</text>
</comment>
<dbReference type="AlphaFoldDB" id="A0A1K2HYC0"/>
<dbReference type="PIRSF" id="PIRSF017082">
    <property type="entry name" value="YflP"/>
    <property type="match status" value="1"/>
</dbReference>
<dbReference type="PANTHER" id="PTHR42928">
    <property type="entry name" value="TRICARBOXYLATE-BINDING PROTEIN"/>
    <property type="match status" value="1"/>
</dbReference>
<dbReference type="EMBL" id="FPKU01000002">
    <property type="protein sequence ID" value="SFZ84837.1"/>
    <property type="molecule type" value="Genomic_DNA"/>
</dbReference>
<feature type="chain" id="PRO_5012566374" evidence="2">
    <location>
        <begin position="26"/>
        <end position="327"/>
    </location>
</feature>
<dbReference type="CDD" id="cd07012">
    <property type="entry name" value="PBP2_Bug_TTT"/>
    <property type="match status" value="1"/>
</dbReference>
<dbReference type="Proteomes" id="UP000183447">
    <property type="component" value="Unassembled WGS sequence"/>
</dbReference>
<accession>A0A1K2HYC0</accession>
<feature type="signal peptide" evidence="2">
    <location>
        <begin position="1"/>
        <end position="25"/>
    </location>
</feature>
<dbReference type="Pfam" id="PF03401">
    <property type="entry name" value="TctC"/>
    <property type="match status" value="1"/>
</dbReference>
<dbReference type="Gene3D" id="3.40.190.10">
    <property type="entry name" value="Periplasmic binding protein-like II"/>
    <property type="match status" value="1"/>
</dbReference>
<dbReference type="OrthoDB" id="7375033at2"/>
<dbReference type="Gene3D" id="3.40.190.150">
    <property type="entry name" value="Bordetella uptake gene, domain 1"/>
    <property type="match status" value="1"/>
</dbReference>
<evidence type="ECO:0000313" key="4">
    <source>
        <dbReference type="Proteomes" id="UP000183447"/>
    </source>
</evidence>
<protein>
    <submittedName>
        <fullName evidence="3">Putative tricarboxylic transport membrane protein</fullName>
    </submittedName>
</protein>
<dbReference type="PANTHER" id="PTHR42928:SF3">
    <property type="entry name" value="UPF0065 PROTEIN YFLP"/>
    <property type="match status" value="1"/>
</dbReference>
<keyword evidence="4" id="KW-1185">Reference proteome</keyword>
<evidence type="ECO:0000313" key="3">
    <source>
        <dbReference type="EMBL" id="SFZ84837.1"/>
    </source>
</evidence>
<evidence type="ECO:0000256" key="2">
    <source>
        <dbReference type="SAM" id="SignalP"/>
    </source>
</evidence>
<name>A0A1K2HYC0_9HYPH</name>
<organism evidence="3 4">
    <name type="scientific">Devosia enhydra</name>
    <dbReference type="NCBI Taxonomy" id="665118"/>
    <lineage>
        <taxon>Bacteria</taxon>
        <taxon>Pseudomonadati</taxon>
        <taxon>Pseudomonadota</taxon>
        <taxon>Alphaproteobacteria</taxon>
        <taxon>Hyphomicrobiales</taxon>
        <taxon>Devosiaceae</taxon>
        <taxon>Devosia</taxon>
    </lineage>
</organism>
<proteinExistence type="inferred from homology"/>
<dbReference type="InterPro" id="IPR042100">
    <property type="entry name" value="Bug_dom1"/>
</dbReference>
<dbReference type="STRING" id="665118.SAMN02983003_2239"/>
<gene>
    <name evidence="3" type="ORF">SAMN02983003_2239</name>
</gene>
<keyword evidence="2" id="KW-0732">Signal</keyword>
<dbReference type="InterPro" id="IPR005064">
    <property type="entry name" value="BUG"/>
</dbReference>
<dbReference type="SUPFAM" id="SSF53850">
    <property type="entry name" value="Periplasmic binding protein-like II"/>
    <property type="match status" value="1"/>
</dbReference>
<reference evidence="3 4" key="1">
    <citation type="submission" date="2016-11" db="EMBL/GenBank/DDBJ databases">
        <authorList>
            <person name="Jaros S."/>
            <person name="Januszkiewicz K."/>
            <person name="Wedrychowicz H."/>
        </authorList>
    </citation>
    <scope>NUCLEOTIDE SEQUENCE [LARGE SCALE GENOMIC DNA]</scope>
    <source>
        <strain evidence="3 4">ATCC 23634</strain>
    </source>
</reference>